<feature type="region of interest" description="Disordered" evidence="1">
    <location>
        <begin position="1"/>
        <end position="106"/>
    </location>
</feature>
<accession>A0AAP0GAS3</accession>
<evidence type="ECO:0000313" key="2">
    <source>
        <dbReference type="EMBL" id="KAK8948680.1"/>
    </source>
</evidence>
<gene>
    <name evidence="2" type="ORF">KSP39_PZI005667</name>
</gene>
<feature type="compositionally biased region" description="Basic and acidic residues" evidence="1">
    <location>
        <begin position="56"/>
        <end position="65"/>
    </location>
</feature>
<feature type="compositionally biased region" description="Polar residues" evidence="1">
    <location>
        <begin position="72"/>
        <end position="92"/>
    </location>
</feature>
<sequence length="246" mass="26758">MPSGPRKRKSKRKNKSSVSPPHQGWLRTHMQMLKGPSLGNGSKGKEKSNPASQEAEPNRDRKGMDSLENEGSRVSATSTVAIESEAENSQNADDLKMFQATENTESSVSIGVFEHSLSSDINVGRSHGLEEKREDEDTEKFGVDSSLAEGVSSQRDASAPAREQENEQAAVGKAAEETPVLEVNVSAAENDEKLMVEADGSMETLQNGEMDANTPKNEIPHPPMVVRHAPVWNCCGLIEVLMSFQR</sequence>
<dbReference type="Proteomes" id="UP001418222">
    <property type="component" value="Unassembled WGS sequence"/>
</dbReference>
<comment type="caution">
    <text evidence="2">The sequence shown here is derived from an EMBL/GenBank/DDBJ whole genome shotgun (WGS) entry which is preliminary data.</text>
</comment>
<feature type="region of interest" description="Disordered" evidence="1">
    <location>
        <begin position="118"/>
        <end position="176"/>
    </location>
</feature>
<dbReference type="EMBL" id="JBBWWQ010000004">
    <property type="protein sequence ID" value="KAK8948680.1"/>
    <property type="molecule type" value="Genomic_DNA"/>
</dbReference>
<evidence type="ECO:0000313" key="3">
    <source>
        <dbReference type="Proteomes" id="UP001418222"/>
    </source>
</evidence>
<dbReference type="AlphaFoldDB" id="A0AAP0GAS3"/>
<name>A0AAP0GAS3_9ASPA</name>
<reference evidence="2 3" key="1">
    <citation type="journal article" date="2022" name="Nat. Plants">
        <title>Genomes of leafy and leafless Platanthera orchids illuminate the evolution of mycoheterotrophy.</title>
        <authorList>
            <person name="Li M.H."/>
            <person name="Liu K.W."/>
            <person name="Li Z."/>
            <person name="Lu H.C."/>
            <person name="Ye Q.L."/>
            <person name="Zhang D."/>
            <person name="Wang J.Y."/>
            <person name="Li Y.F."/>
            <person name="Zhong Z.M."/>
            <person name="Liu X."/>
            <person name="Yu X."/>
            <person name="Liu D.K."/>
            <person name="Tu X.D."/>
            <person name="Liu B."/>
            <person name="Hao Y."/>
            <person name="Liao X.Y."/>
            <person name="Jiang Y.T."/>
            <person name="Sun W.H."/>
            <person name="Chen J."/>
            <person name="Chen Y.Q."/>
            <person name="Ai Y."/>
            <person name="Zhai J.W."/>
            <person name="Wu S.S."/>
            <person name="Zhou Z."/>
            <person name="Hsiao Y.Y."/>
            <person name="Wu W.L."/>
            <person name="Chen Y.Y."/>
            <person name="Lin Y.F."/>
            <person name="Hsu J.L."/>
            <person name="Li C.Y."/>
            <person name="Wang Z.W."/>
            <person name="Zhao X."/>
            <person name="Zhong W.Y."/>
            <person name="Ma X.K."/>
            <person name="Ma L."/>
            <person name="Huang J."/>
            <person name="Chen G.Z."/>
            <person name="Huang M.Z."/>
            <person name="Huang L."/>
            <person name="Peng D.H."/>
            <person name="Luo Y.B."/>
            <person name="Zou S.Q."/>
            <person name="Chen S.P."/>
            <person name="Lan S."/>
            <person name="Tsai W.C."/>
            <person name="Van de Peer Y."/>
            <person name="Liu Z.J."/>
        </authorList>
    </citation>
    <scope>NUCLEOTIDE SEQUENCE [LARGE SCALE GENOMIC DNA]</scope>
    <source>
        <strain evidence="2">Lor287</strain>
    </source>
</reference>
<protein>
    <submittedName>
        <fullName evidence="2">Uncharacterized protein</fullName>
    </submittedName>
</protein>
<organism evidence="2 3">
    <name type="scientific">Platanthera zijinensis</name>
    <dbReference type="NCBI Taxonomy" id="2320716"/>
    <lineage>
        <taxon>Eukaryota</taxon>
        <taxon>Viridiplantae</taxon>
        <taxon>Streptophyta</taxon>
        <taxon>Embryophyta</taxon>
        <taxon>Tracheophyta</taxon>
        <taxon>Spermatophyta</taxon>
        <taxon>Magnoliopsida</taxon>
        <taxon>Liliopsida</taxon>
        <taxon>Asparagales</taxon>
        <taxon>Orchidaceae</taxon>
        <taxon>Orchidoideae</taxon>
        <taxon>Orchideae</taxon>
        <taxon>Orchidinae</taxon>
        <taxon>Platanthera</taxon>
    </lineage>
</organism>
<keyword evidence="3" id="KW-1185">Reference proteome</keyword>
<proteinExistence type="predicted"/>
<evidence type="ECO:0000256" key="1">
    <source>
        <dbReference type="SAM" id="MobiDB-lite"/>
    </source>
</evidence>
<feature type="compositionally biased region" description="Basic residues" evidence="1">
    <location>
        <begin position="1"/>
        <end position="15"/>
    </location>
</feature>